<organism evidence="2 3">
    <name type="scientific">Castilleja foliolosa</name>
    <dbReference type="NCBI Taxonomy" id="1961234"/>
    <lineage>
        <taxon>Eukaryota</taxon>
        <taxon>Viridiplantae</taxon>
        <taxon>Streptophyta</taxon>
        <taxon>Embryophyta</taxon>
        <taxon>Tracheophyta</taxon>
        <taxon>Spermatophyta</taxon>
        <taxon>Magnoliopsida</taxon>
        <taxon>eudicotyledons</taxon>
        <taxon>Gunneridae</taxon>
        <taxon>Pentapetalae</taxon>
        <taxon>asterids</taxon>
        <taxon>lamiids</taxon>
        <taxon>Lamiales</taxon>
        <taxon>Orobanchaceae</taxon>
        <taxon>Pedicularideae</taxon>
        <taxon>Castillejinae</taxon>
        <taxon>Castilleja</taxon>
    </lineage>
</organism>
<dbReference type="Proteomes" id="UP001632038">
    <property type="component" value="Unassembled WGS sequence"/>
</dbReference>
<feature type="domain" description="KIB1-4 beta-propeller" evidence="1">
    <location>
        <begin position="85"/>
        <end position="309"/>
    </location>
</feature>
<dbReference type="PANTHER" id="PTHR40891:SF1">
    <property type="entry name" value="DUF295 DOMAIN-CONTAINING PROTEIN"/>
    <property type="match status" value="1"/>
</dbReference>
<dbReference type="EMBL" id="JAVIJP010000026">
    <property type="protein sequence ID" value="KAL3636862.1"/>
    <property type="molecule type" value="Genomic_DNA"/>
</dbReference>
<dbReference type="AlphaFoldDB" id="A0ABD3D576"/>
<dbReference type="PANTHER" id="PTHR40891">
    <property type="entry name" value="DUF295 DOMAIN-CONTAINING PROTEIN"/>
    <property type="match status" value="1"/>
</dbReference>
<accession>A0ABD3D576</accession>
<proteinExistence type="predicted"/>
<reference evidence="3" key="1">
    <citation type="journal article" date="2024" name="IScience">
        <title>Strigolactones Initiate the Formation of Haustorium-like Structures in Castilleja.</title>
        <authorList>
            <person name="Buerger M."/>
            <person name="Peterson D."/>
            <person name="Chory J."/>
        </authorList>
    </citation>
    <scope>NUCLEOTIDE SEQUENCE [LARGE SCALE GENOMIC DNA]</scope>
</reference>
<gene>
    <name evidence="2" type="ORF">CASFOL_019161</name>
</gene>
<evidence type="ECO:0000313" key="2">
    <source>
        <dbReference type="EMBL" id="KAL3636862.1"/>
    </source>
</evidence>
<comment type="caution">
    <text evidence="2">The sequence shown here is derived from an EMBL/GenBank/DDBJ whole genome shotgun (WGS) entry which is preliminary data.</text>
</comment>
<protein>
    <recommendedName>
        <fullName evidence="1">KIB1-4 beta-propeller domain-containing protein</fullName>
    </recommendedName>
</protein>
<dbReference type="InterPro" id="IPR005174">
    <property type="entry name" value="KIB1-4_b-propeller"/>
</dbReference>
<evidence type="ECO:0000313" key="3">
    <source>
        <dbReference type="Proteomes" id="UP001632038"/>
    </source>
</evidence>
<evidence type="ECO:0000259" key="1">
    <source>
        <dbReference type="Pfam" id="PF03478"/>
    </source>
</evidence>
<name>A0ABD3D576_9LAMI</name>
<keyword evidence="3" id="KW-1185">Reference proteome</keyword>
<dbReference type="Pfam" id="PF03478">
    <property type="entry name" value="Beta-prop_KIB1-4"/>
    <property type="match status" value="1"/>
</dbReference>
<sequence length="342" mass="39556">MVISAEKSKIQFIREGMFCQTATMSASIGQATMKPQRRGQRQCRKRQEKTIQFEENRKRQLPFLLTIQHGINVKQSFCRPLESRSQPIWFPDLVLRLRLNCRGYIESHIYNKCVLSKPPTEPDCHILINSYCTSYEQSFCKIGDVEFVHQSLEEESSQLVAIASFKGKIYGVMSPGYKFVTIEFIGSTMEFRPILINGEQHWKAPVMKRNWVVRHYDELINSPFGDELLLVIKDFAHQNYFKIDGSEYRVFRVDINGMECIEVDDIGDHAILINYYGNGYCCSSNGTNTFFKPNSIYHTSENGAYVYVYDLDDKSSTSWLPPGVAEIKISDNYWLDLEELSC</sequence>